<accession>A0ABV5YEI7</accession>
<sequence length="203" mass="22534">MNGDDGSLIGVLVDDHRRLGDLLVRLAARGPARGRLVGEMTDELLRHVVAEELYLYPAVREVVPEWAVDSTQHVDHDARVERILADLSVTKPDSHAFDVLITRLIVESRQALLHEEQEVFPLLAQHADGRLLADLGNMFQAFSDVAGVERTCGTGRVVRFHGLVLHRWEPDLGADAEPFADRLVAVQDGRSQRDPTPYLSLPA</sequence>
<dbReference type="Proteomes" id="UP001589627">
    <property type="component" value="Unassembled WGS sequence"/>
</dbReference>
<dbReference type="PANTHER" id="PTHR35585:SF1">
    <property type="entry name" value="HHE DOMAIN PROTEIN (AFU_ORTHOLOGUE AFUA_4G00730)"/>
    <property type="match status" value="1"/>
</dbReference>
<proteinExistence type="predicted"/>
<comment type="caution">
    <text evidence="2">The sequence shown here is derived from an EMBL/GenBank/DDBJ whole genome shotgun (WGS) entry which is preliminary data.</text>
</comment>
<protein>
    <submittedName>
        <fullName evidence="2">Hemerythrin domain-containing protein</fullName>
    </submittedName>
</protein>
<gene>
    <name evidence="2" type="ORF">ACFFNX_14740</name>
</gene>
<dbReference type="PANTHER" id="PTHR35585">
    <property type="entry name" value="HHE DOMAIN PROTEIN (AFU_ORTHOLOGUE AFUA_4G00730)"/>
    <property type="match status" value="1"/>
</dbReference>
<dbReference type="InterPro" id="IPR012312">
    <property type="entry name" value="Hemerythrin-like"/>
</dbReference>
<evidence type="ECO:0000259" key="1">
    <source>
        <dbReference type="Pfam" id="PF01814"/>
    </source>
</evidence>
<dbReference type="Pfam" id="PF01814">
    <property type="entry name" value="Hemerythrin"/>
    <property type="match status" value="1"/>
</dbReference>
<evidence type="ECO:0000313" key="2">
    <source>
        <dbReference type="EMBL" id="MFB9833450.1"/>
    </source>
</evidence>
<name>A0ABV5YEI7_9ACTN</name>
<evidence type="ECO:0000313" key="3">
    <source>
        <dbReference type="Proteomes" id="UP001589627"/>
    </source>
</evidence>
<reference evidence="2 3" key="1">
    <citation type="submission" date="2024-09" db="EMBL/GenBank/DDBJ databases">
        <authorList>
            <person name="Sun Q."/>
            <person name="Mori K."/>
        </authorList>
    </citation>
    <scope>NUCLEOTIDE SEQUENCE [LARGE SCALE GENOMIC DNA]</scope>
    <source>
        <strain evidence="2 3">TBRC 0563</strain>
    </source>
</reference>
<dbReference type="EMBL" id="JBHLZP010000089">
    <property type="protein sequence ID" value="MFB9833450.1"/>
    <property type="molecule type" value="Genomic_DNA"/>
</dbReference>
<dbReference type="Gene3D" id="1.20.120.520">
    <property type="entry name" value="nmb1532 protein domain like"/>
    <property type="match status" value="1"/>
</dbReference>
<dbReference type="RefSeq" id="WP_378201110.1">
    <property type="nucleotide sequence ID" value="NZ_JBHLZP010000089.1"/>
</dbReference>
<feature type="domain" description="Hemerythrin-like" evidence="1">
    <location>
        <begin position="9"/>
        <end position="123"/>
    </location>
</feature>
<keyword evidence="3" id="KW-1185">Reference proteome</keyword>
<organism evidence="2 3">
    <name type="scientific">Actinoallomurus acaciae</name>
    <dbReference type="NCBI Taxonomy" id="502577"/>
    <lineage>
        <taxon>Bacteria</taxon>
        <taxon>Bacillati</taxon>
        <taxon>Actinomycetota</taxon>
        <taxon>Actinomycetes</taxon>
        <taxon>Streptosporangiales</taxon>
        <taxon>Thermomonosporaceae</taxon>
        <taxon>Actinoallomurus</taxon>
    </lineage>
</organism>